<evidence type="ECO:0000313" key="1">
    <source>
        <dbReference type="EMBL" id="VFJ98249.1"/>
    </source>
</evidence>
<proteinExistence type="predicted"/>
<dbReference type="AlphaFoldDB" id="A0A450V0G2"/>
<evidence type="ECO:0000313" key="2">
    <source>
        <dbReference type="EMBL" id="VFJ98390.1"/>
    </source>
</evidence>
<dbReference type="EMBL" id="CAADFG010000135">
    <property type="protein sequence ID" value="VFJ98249.1"/>
    <property type="molecule type" value="Genomic_DNA"/>
</dbReference>
<accession>A0A450V0G2</accession>
<name>A0A450V0G2_9GAMM</name>
<sequence>MGPRPELPEEGPVPAMLLPEEHTFAVLADETRFADFLHRLQDRSEDGKALSHVFLVTDLVTDSEDAFREMAGQVKAPHVIQLYRDYLENFVINQGEGSPPVNLNGAALGGPAGCGPRHQGSGVRWRGSTSIFRTRMMAFGSPMTQSGTSTMQFRTRMTEFRECSGCNGEFLELNDEL</sequence>
<dbReference type="EMBL" id="CAADFI010000133">
    <property type="protein sequence ID" value="VFJ98390.1"/>
    <property type="molecule type" value="Genomic_DNA"/>
</dbReference>
<gene>
    <name evidence="1" type="ORF">BECKH772A_GA0070896_101355</name>
    <name evidence="2" type="ORF">BECKH772B_GA0070898_101335</name>
    <name evidence="3" type="ORF">BECKH772C_GA0070978_101335</name>
</gene>
<organism evidence="1">
    <name type="scientific">Candidatus Kentrum eta</name>
    <dbReference type="NCBI Taxonomy" id="2126337"/>
    <lineage>
        <taxon>Bacteria</taxon>
        <taxon>Pseudomonadati</taxon>
        <taxon>Pseudomonadota</taxon>
        <taxon>Gammaproteobacteria</taxon>
        <taxon>Candidatus Kentrum</taxon>
    </lineage>
</organism>
<dbReference type="EMBL" id="CAADFJ010000133">
    <property type="protein sequence ID" value="VFK03525.1"/>
    <property type="molecule type" value="Genomic_DNA"/>
</dbReference>
<protein>
    <submittedName>
        <fullName evidence="1">Uncharacterized protein</fullName>
    </submittedName>
</protein>
<reference evidence="1" key="1">
    <citation type="submission" date="2019-02" db="EMBL/GenBank/DDBJ databases">
        <authorList>
            <person name="Gruber-Vodicka R. H."/>
            <person name="Seah K. B. B."/>
        </authorList>
    </citation>
    <scope>NUCLEOTIDE SEQUENCE</scope>
    <source>
        <strain evidence="3">BECK_SA2B12</strain>
        <strain evidence="1">BECK_SA2B15</strain>
        <strain evidence="2">BECK_SA2B20</strain>
    </source>
</reference>
<evidence type="ECO:0000313" key="3">
    <source>
        <dbReference type="EMBL" id="VFK03525.1"/>
    </source>
</evidence>